<dbReference type="EMBL" id="MEVK01000020">
    <property type="protein sequence ID" value="OGC59228.1"/>
    <property type="molecule type" value="Genomic_DNA"/>
</dbReference>
<proteinExistence type="predicted"/>
<name>A0A1F4VQG8_UNCKA</name>
<gene>
    <name evidence="3" type="ORF">A3A70_00870</name>
</gene>
<dbReference type="SUPFAM" id="SSF82171">
    <property type="entry name" value="DPP6 N-terminal domain-like"/>
    <property type="match status" value="1"/>
</dbReference>
<dbReference type="Proteomes" id="UP000178964">
    <property type="component" value="Unassembled WGS sequence"/>
</dbReference>
<dbReference type="STRING" id="1802627.A3A70_00870"/>
<evidence type="ECO:0000313" key="4">
    <source>
        <dbReference type="Proteomes" id="UP000178964"/>
    </source>
</evidence>
<organism evidence="3 4">
    <name type="scientific">candidate division WWE3 bacterium RIFCSPLOWO2_01_FULL_42_11</name>
    <dbReference type="NCBI Taxonomy" id="1802627"/>
    <lineage>
        <taxon>Bacteria</taxon>
        <taxon>Katanobacteria</taxon>
    </lineage>
</organism>
<dbReference type="InterPro" id="IPR013229">
    <property type="entry name" value="PEGA"/>
</dbReference>
<evidence type="ECO:0000313" key="3">
    <source>
        <dbReference type="EMBL" id="OGC59228.1"/>
    </source>
</evidence>
<keyword evidence="1" id="KW-1133">Transmembrane helix</keyword>
<feature type="domain" description="PEGA" evidence="2">
    <location>
        <begin position="55"/>
        <end position="111"/>
    </location>
</feature>
<sequence length="389" mass="43186">MPQSLARKQTIIRILYTSGAAIIIATISSLLILYGKGYSIKPVRNGDVILAKTGWIVLKSTPDGAKSYLNDKLENPTNSSIGNLKPGDYNLRIVKDGYHEWKKKITVKEELVTIADAFLIKKAPDIRPVTLTGVTSPVADSTKNLVIYYGSSDEVNGLWLYSQGDSIIASARANPRIVAIGDIFKNVKKIEWSPDSSQILVQVQATPTSPLLSYIFDVNKTYSAPFSAISNPEKFLNSWKSETQIERDKLIAQLNVPTELVQLAKAPETLFSLDQKKFIYAENQDSKIIYHVVDLTVPLPVGKEMNRIFLEVDKNEPLKVAWHSSNEHILIHDSDLVKIIEDDGGNQTTIINVEIRDNLVLPAPDGRSVIINTSFNKGSSSNLHRISFN</sequence>
<dbReference type="Pfam" id="PF08308">
    <property type="entry name" value="PEGA"/>
    <property type="match status" value="1"/>
</dbReference>
<reference evidence="3 4" key="1">
    <citation type="journal article" date="2016" name="Nat. Commun.">
        <title>Thousands of microbial genomes shed light on interconnected biogeochemical processes in an aquifer system.</title>
        <authorList>
            <person name="Anantharaman K."/>
            <person name="Brown C.T."/>
            <person name="Hug L.A."/>
            <person name="Sharon I."/>
            <person name="Castelle C.J."/>
            <person name="Probst A.J."/>
            <person name="Thomas B.C."/>
            <person name="Singh A."/>
            <person name="Wilkins M.J."/>
            <person name="Karaoz U."/>
            <person name="Brodie E.L."/>
            <person name="Williams K.H."/>
            <person name="Hubbard S.S."/>
            <person name="Banfield J.F."/>
        </authorList>
    </citation>
    <scope>NUCLEOTIDE SEQUENCE [LARGE SCALE GENOMIC DNA]</scope>
</reference>
<dbReference type="AlphaFoldDB" id="A0A1F4VQG8"/>
<evidence type="ECO:0000259" key="2">
    <source>
        <dbReference type="Pfam" id="PF08308"/>
    </source>
</evidence>
<keyword evidence="1" id="KW-0812">Transmembrane</keyword>
<comment type="caution">
    <text evidence="3">The sequence shown here is derived from an EMBL/GenBank/DDBJ whole genome shotgun (WGS) entry which is preliminary data.</text>
</comment>
<protein>
    <recommendedName>
        <fullName evidence="2">PEGA domain-containing protein</fullName>
    </recommendedName>
</protein>
<accession>A0A1F4VQG8</accession>
<evidence type="ECO:0000256" key="1">
    <source>
        <dbReference type="SAM" id="Phobius"/>
    </source>
</evidence>
<feature type="transmembrane region" description="Helical" evidence="1">
    <location>
        <begin position="12"/>
        <end position="34"/>
    </location>
</feature>
<keyword evidence="1" id="KW-0472">Membrane</keyword>